<dbReference type="RefSeq" id="WP_049736423.1">
    <property type="nucleotide sequence ID" value="NZ_BJON01000024.1"/>
</dbReference>
<reference evidence="2" key="2">
    <citation type="submission" date="2015-07" db="EMBL/GenBank/DDBJ databases">
        <title>MeaNS - Measles Nucleotide Surveillance Program.</title>
        <authorList>
            <person name="Tran T."/>
            <person name="Druce J."/>
        </authorList>
    </citation>
    <scope>NUCLEOTIDE SEQUENCE</scope>
    <source>
        <strain evidence="2">DSM 9887</strain>
    </source>
</reference>
<organism evidence="2 3">
    <name type="scientific">Brevibacillus reuszeri</name>
    <dbReference type="NCBI Taxonomy" id="54915"/>
    <lineage>
        <taxon>Bacteria</taxon>
        <taxon>Bacillati</taxon>
        <taxon>Bacillota</taxon>
        <taxon>Bacilli</taxon>
        <taxon>Bacillales</taxon>
        <taxon>Paenibacillaceae</taxon>
        <taxon>Brevibacillus</taxon>
    </lineage>
</organism>
<evidence type="ECO:0000313" key="1">
    <source>
        <dbReference type="EMBL" id="GED71948.1"/>
    </source>
</evidence>
<gene>
    <name evidence="1" type="primary">adc</name>
    <name evidence="2" type="ORF">ADS79_00295</name>
    <name evidence="1" type="ORF">BRE01_56500</name>
</gene>
<accession>A0A0K9Z1G7</accession>
<dbReference type="Proteomes" id="UP000036834">
    <property type="component" value="Unassembled WGS sequence"/>
</dbReference>
<dbReference type="GO" id="GO:0016829">
    <property type="term" value="F:lyase activity"/>
    <property type="evidence" value="ECO:0007669"/>
    <property type="project" value="InterPro"/>
</dbReference>
<dbReference type="InterPro" id="IPR023375">
    <property type="entry name" value="ADC_dom_sf"/>
</dbReference>
<protein>
    <submittedName>
        <fullName evidence="1">Acetoacetate decarboxylase</fullName>
    </submittedName>
</protein>
<dbReference type="AlphaFoldDB" id="A0A0K9Z1G7"/>
<sequence length="241" mass="27657">MLKPEYTILPDYAPLYPQVPYHYKNYEKISVYCRGNREAIERFLPKDFEYVSDIFEIFVLKNEVIEGLDPYSEGGIVIPCKYKDIVGAYMAYEYVDTDEALCAGREIWGYPKKLAEVEFNREEGFAQGKIIRKGKTIIDIALTFEDVEVNPPNLFPRLQVKRMPRADKYGMDMDQVILNEFVDSLIHTRQTGTAKVNWEYSSYDPIAELGPVEVLGGVFVVGDFTLTYGKIIEDKVQAVAK</sequence>
<dbReference type="InterPro" id="IPR010451">
    <property type="entry name" value="Acetoacetate_decarboxylase"/>
</dbReference>
<name>A0A0K9Z1G7_9BACL</name>
<reference evidence="3" key="1">
    <citation type="submission" date="2015-07" db="EMBL/GenBank/DDBJ databases">
        <title>Genome sequencing project for genomic taxonomy and phylogenomics of Bacillus-like bacteria.</title>
        <authorList>
            <person name="Liu B."/>
            <person name="Wang J."/>
            <person name="Zhu Y."/>
            <person name="Liu G."/>
            <person name="Chen Q."/>
            <person name="Chen Z."/>
            <person name="Lan J."/>
            <person name="Che J."/>
            <person name="Ge C."/>
            <person name="Shi H."/>
            <person name="Pan Z."/>
            <person name="Liu X."/>
        </authorList>
    </citation>
    <scope>NUCLEOTIDE SEQUENCE [LARGE SCALE GENOMIC DNA]</scope>
    <source>
        <strain evidence="3">DSM 9887</strain>
    </source>
</reference>
<keyword evidence="4" id="KW-1185">Reference proteome</keyword>
<dbReference type="SUPFAM" id="SSF160104">
    <property type="entry name" value="Acetoacetate decarboxylase-like"/>
    <property type="match status" value="1"/>
</dbReference>
<evidence type="ECO:0000313" key="2">
    <source>
        <dbReference type="EMBL" id="KNB74799.1"/>
    </source>
</evidence>
<reference evidence="1 4" key="3">
    <citation type="submission" date="2019-06" db="EMBL/GenBank/DDBJ databases">
        <title>Whole genome shotgun sequence of Brevibacillus reuszeri NBRC 15719.</title>
        <authorList>
            <person name="Hosoyama A."/>
            <person name="Uohara A."/>
            <person name="Ohji S."/>
            <person name="Ichikawa N."/>
        </authorList>
    </citation>
    <scope>NUCLEOTIDE SEQUENCE [LARGE SCALE GENOMIC DNA]</scope>
    <source>
        <strain evidence="1 4">NBRC 15719</strain>
    </source>
</reference>
<dbReference type="EMBL" id="LGIQ01000001">
    <property type="protein sequence ID" value="KNB74799.1"/>
    <property type="molecule type" value="Genomic_DNA"/>
</dbReference>
<dbReference type="OrthoDB" id="1896584at2"/>
<comment type="caution">
    <text evidence="2">The sequence shown here is derived from an EMBL/GenBank/DDBJ whole genome shotgun (WGS) entry which is preliminary data.</text>
</comment>
<dbReference type="Proteomes" id="UP000319578">
    <property type="component" value="Unassembled WGS sequence"/>
</dbReference>
<evidence type="ECO:0000313" key="4">
    <source>
        <dbReference type="Proteomes" id="UP000319578"/>
    </source>
</evidence>
<evidence type="ECO:0000313" key="3">
    <source>
        <dbReference type="Proteomes" id="UP000036834"/>
    </source>
</evidence>
<dbReference type="Gene3D" id="2.40.400.10">
    <property type="entry name" value="Acetoacetate decarboxylase-like"/>
    <property type="match status" value="1"/>
</dbReference>
<dbReference type="STRING" id="54915.ADS79_00295"/>
<dbReference type="EMBL" id="BJON01000024">
    <property type="protein sequence ID" value="GED71948.1"/>
    <property type="molecule type" value="Genomic_DNA"/>
</dbReference>
<dbReference type="PATRIC" id="fig|54915.3.peg.65"/>
<dbReference type="Pfam" id="PF06314">
    <property type="entry name" value="ADC"/>
    <property type="match status" value="1"/>
</dbReference>
<proteinExistence type="predicted"/>